<dbReference type="EMBL" id="KX932442">
    <property type="protein sequence ID" value="API81375.1"/>
    <property type="molecule type" value="mRNA"/>
</dbReference>
<accession>A0A1L4BJ83</accession>
<dbReference type="SMR" id="A0A1L4BJ83"/>
<evidence type="ECO:0000256" key="6">
    <source>
        <dbReference type="PIRSR" id="PIRSR038193-3"/>
    </source>
</evidence>
<keyword evidence="7" id="KW-0378">Hydrolase</keyword>
<evidence type="ECO:0000256" key="1">
    <source>
        <dbReference type="ARBA" id="ARBA00008871"/>
    </source>
</evidence>
<comment type="catalytic activity">
    <reaction evidence="7">
        <text>Random hydrolysis of (1-&gt;4)-linkages between N-acetyl-beta-D-glucosamine and D-glucuronate residues in hyaluronate.</text>
        <dbReference type="EC" id="3.2.1.35"/>
    </reaction>
</comment>
<evidence type="ECO:0000256" key="7">
    <source>
        <dbReference type="RuleBase" id="RU610713"/>
    </source>
</evidence>
<dbReference type="InterPro" id="IPR017853">
    <property type="entry name" value="GH"/>
</dbReference>
<name>A0A1L4BJ83_HEMLE</name>
<evidence type="ECO:0000256" key="2">
    <source>
        <dbReference type="ARBA" id="ARBA00023157"/>
    </source>
</evidence>
<dbReference type="PANTHER" id="PTHR11769:SF35">
    <property type="entry name" value="HYALURONIDASE"/>
    <property type="match status" value="1"/>
</dbReference>
<evidence type="ECO:0000256" key="3">
    <source>
        <dbReference type="PIRNR" id="PIRNR038193"/>
    </source>
</evidence>
<feature type="disulfide bond" evidence="6">
    <location>
        <begin position="348"/>
        <end position="359"/>
    </location>
</feature>
<feature type="disulfide bond" evidence="6">
    <location>
        <begin position="34"/>
        <end position="323"/>
    </location>
</feature>
<feature type="glycosylation site" description="N-linked (GlcNAc...) asparagine" evidence="5">
    <location>
        <position position="340"/>
    </location>
</feature>
<proteinExistence type="evidence at transcript level"/>
<comment type="similarity">
    <text evidence="1 3 7">Belongs to the glycosyl hydrolase 56 family.</text>
</comment>
<dbReference type="PIRSF" id="PIRSF038193">
    <property type="entry name" value="Hyaluronidase"/>
    <property type="match status" value="1"/>
</dbReference>
<keyword evidence="2 6" id="KW-1015">Disulfide bond</keyword>
<feature type="disulfide bond" evidence="6">
    <location>
        <begin position="199"/>
        <end position="213"/>
    </location>
</feature>
<dbReference type="GO" id="GO:0004415">
    <property type="term" value="F:hyalurononglucosaminidase activity"/>
    <property type="evidence" value="ECO:0007669"/>
    <property type="project" value="UniProtKB-UniRule"/>
</dbReference>
<sequence length="408" mass="47338">MNWRTLIGIVLNFGVNIVAGTNFKIYWNVPSSLCSVKFGINVTETLISNGVLVNSKEEFLGDKIVIFYQNKFGKYPYIDGGNDINGGLPQLGNLTEHLRVSEDDINQIILNSSFDGLGIIDWERWRPTWRFNWANMHVYKARTLALMRQKHPDWSWEQVVNASIDWWEETTKQWMLETLELAKKMRHEGKWCYYHFPDCYNYAGKNEPDQFHCSSIVKNENDRLFWLWNSTTALCPSIYYDPRQGKYNETQKVWYLYGRLSEATRVSQPKTPIYPYINYRMRNGLNDVPKDHFPLMLSYVASLGLDGVVIWGSSEYVKSKKNCEELETYVKEVIAPAATNITSTASWCGETFCNNNGLCTWPQQPYTSWKCLIDPTACSFNPEDIACRCQVHEGRYCNITDSYSTDLL</sequence>
<dbReference type="PRINTS" id="PR00846">
    <property type="entry name" value="GLHYDRLASE56"/>
</dbReference>
<dbReference type="Gene3D" id="3.20.20.70">
    <property type="entry name" value="Aldolase class I"/>
    <property type="match status" value="1"/>
</dbReference>
<feature type="active site" description="Proton donor" evidence="4">
    <location>
        <position position="123"/>
    </location>
</feature>
<dbReference type="GO" id="GO:0030214">
    <property type="term" value="P:hyaluronan catabolic process"/>
    <property type="evidence" value="ECO:0007669"/>
    <property type="project" value="TreeGrafter"/>
</dbReference>
<protein>
    <recommendedName>
        <fullName evidence="7">Hyaluronidase</fullName>
        <ecNumber evidence="7">3.2.1.35</ecNumber>
    </recommendedName>
</protein>
<keyword evidence="7" id="KW-0326">Glycosidase</keyword>
<organism evidence="8">
    <name type="scientific">Hemiscorpius lepturus</name>
    <name type="common">Scorpion</name>
    <dbReference type="NCBI Taxonomy" id="520031"/>
    <lineage>
        <taxon>Eukaryota</taxon>
        <taxon>Metazoa</taxon>
        <taxon>Ecdysozoa</taxon>
        <taxon>Arthropoda</taxon>
        <taxon>Chelicerata</taxon>
        <taxon>Arachnida</taxon>
        <taxon>Scorpiones</taxon>
        <taxon>Iurida</taxon>
        <taxon>Scorpionoidea</taxon>
        <taxon>Hemiscorpiidae</taxon>
    </lineage>
</organism>
<dbReference type="SUPFAM" id="SSF51445">
    <property type="entry name" value="(Trans)glycosidases"/>
    <property type="match status" value="1"/>
</dbReference>
<dbReference type="Pfam" id="PF01630">
    <property type="entry name" value="Glyco_hydro_56"/>
    <property type="match status" value="1"/>
</dbReference>
<dbReference type="EC" id="3.2.1.35" evidence="7"/>
<evidence type="ECO:0000313" key="8">
    <source>
        <dbReference type="EMBL" id="API81375.1"/>
    </source>
</evidence>
<dbReference type="AlphaFoldDB" id="A0A1L4BJ83"/>
<dbReference type="InterPro" id="IPR018155">
    <property type="entry name" value="Hyaluronidase"/>
</dbReference>
<dbReference type="InterPro" id="IPR013785">
    <property type="entry name" value="Aldolase_TIM"/>
</dbReference>
<evidence type="ECO:0000256" key="4">
    <source>
        <dbReference type="PIRSR" id="PIRSR038193-1"/>
    </source>
</evidence>
<dbReference type="PANTHER" id="PTHR11769">
    <property type="entry name" value="HYALURONIDASE"/>
    <property type="match status" value="1"/>
</dbReference>
<evidence type="ECO:0000256" key="5">
    <source>
        <dbReference type="PIRSR" id="PIRSR038193-2"/>
    </source>
</evidence>
<reference evidence="8" key="1">
    <citation type="journal article" date="2016" name="Toxicon">
        <title>The first report on transcriptome analysis of the venom gland of Iranian scorpion, Hemiscorpius lepturus.</title>
        <authorList>
            <person name="Kazemi-Lomedasht F."/>
            <person name="Khalaj V."/>
            <person name="Bagheri K.P."/>
            <person name="Behdani M."/>
            <person name="Shahbazzadeh D."/>
        </authorList>
    </citation>
    <scope>NUCLEOTIDE SEQUENCE</scope>
    <source>
        <strain evidence="8">HLHyaluronidase1</strain>
        <tissue evidence="8">Venom gland</tissue>
    </source>
</reference>
<dbReference type="GO" id="GO:0005975">
    <property type="term" value="P:carbohydrate metabolic process"/>
    <property type="evidence" value="ECO:0007669"/>
    <property type="project" value="UniProtKB-UniRule"/>
</dbReference>